<proteinExistence type="predicted"/>
<sequence>MERLRKLLAEVGTDEDPDFDNVPENVLEDIFSDLENFCEHDTGSEEDGYYGNEDVNNLELISTKEGIEWRKTKFTQNIPCHYIMARLPGTKGPAKDVISPVKSWEFFLNDNMINLFAE</sequence>
<organism evidence="1 2">
    <name type="scientific">Araneus ventricosus</name>
    <name type="common">Orbweaver spider</name>
    <name type="synonym">Epeira ventricosa</name>
    <dbReference type="NCBI Taxonomy" id="182803"/>
    <lineage>
        <taxon>Eukaryota</taxon>
        <taxon>Metazoa</taxon>
        <taxon>Ecdysozoa</taxon>
        <taxon>Arthropoda</taxon>
        <taxon>Chelicerata</taxon>
        <taxon>Arachnida</taxon>
        <taxon>Araneae</taxon>
        <taxon>Araneomorphae</taxon>
        <taxon>Entelegynae</taxon>
        <taxon>Araneoidea</taxon>
        <taxon>Araneidae</taxon>
        <taxon>Araneus</taxon>
    </lineage>
</organism>
<dbReference type="AlphaFoldDB" id="A0A4Y2W3L2"/>
<dbReference type="EMBL" id="BGPR01055724">
    <property type="protein sequence ID" value="GBO32283.1"/>
    <property type="molecule type" value="Genomic_DNA"/>
</dbReference>
<evidence type="ECO:0000313" key="2">
    <source>
        <dbReference type="Proteomes" id="UP000499080"/>
    </source>
</evidence>
<protein>
    <recommendedName>
        <fullName evidence="3">PiggyBac transposable element-derived protein domain-containing protein</fullName>
    </recommendedName>
</protein>
<reference evidence="1 2" key="1">
    <citation type="journal article" date="2019" name="Sci. Rep.">
        <title>Orb-weaving spider Araneus ventricosus genome elucidates the spidroin gene catalogue.</title>
        <authorList>
            <person name="Kono N."/>
            <person name="Nakamura H."/>
            <person name="Ohtoshi R."/>
            <person name="Moran D.A.P."/>
            <person name="Shinohara A."/>
            <person name="Yoshida Y."/>
            <person name="Fujiwara M."/>
            <person name="Mori M."/>
            <person name="Tomita M."/>
            <person name="Arakawa K."/>
        </authorList>
    </citation>
    <scope>NUCLEOTIDE SEQUENCE [LARGE SCALE GENOMIC DNA]</scope>
</reference>
<dbReference type="Proteomes" id="UP000499080">
    <property type="component" value="Unassembled WGS sequence"/>
</dbReference>
<accession>A0A4Y2W3L2</accession>
<comment type="caution">
    <text evidence="1">The sequence shown here is derived from an EMBL/GenBank/DDBJ whole genome shotgun (WGS) entry which is preliminary data.</text>
</comment>
<keyword evidence="2" id="KW-1185">Reference proteome</keyword>
<gene>
    <name evidence="1" type="ORF">AVEN_119790_1</name>
</gene>
<evidence type="ECO:0000313" key="1">
    <source>
        <dbReference type="EMBL" id="GBO32283.1"/>
    </source>
</evidence>
<evidence type="ECO:0008006" key="3">
    <source>
        <dbReference type="Google" id="ProtNLM"/>
    </source>
</evidence>
<name>A0A4Y2W3L2_ARAVE</name>